<evidence type="ECO:0000313" key="5">
    <source>
        <dbReference type="EMBL" id="OAG30411.1"/>
    </source>
</evidence>
<dbReference type="SUPFAM" id="SSF57850">
    <property type="entry name" value="RING/U-box"/>
    <property type="match status" value="1"/>
</dbReference>
<accession>A0A177EFY7</accession>
<evidence type="ECO:0000259" key="4">
    <source>
        <dbReference type="PROSITE" id="PS50089"/>
    </source>
</evidence>
<dbReference type="VEuPathDB" id="MicrosporidiaDB:NEDG_02233"/>
<keyword evidence="3" id="KW-0732">Signal</keyword>
<dbReference type="PROSITE" id="PS50089">
    <property type="entry name" value="ZF_RING_2"/>
    <property type="match status" value="1"/>
</dbReference>
<comment type="caution">
    <text evidence="5">The sequence shown here is derived from an EMBL/GenBank/DDBJ whole genome shotgun (WGS) entry which is preliminary data.</text>
</comment>
<dbReference type="Gene3D" id="3.30.40.10">
    <property type="entry name" value="Zinc/RING finger domain, C3HC4 (zinc finger)"/>
    <property type="match status" value="1"/>
</dbReference>
<feature type="chain" id="PRO_5008060362" description="RING-type domain-containing protein" evidence="3">
    <location>
        <begin position="34"/>
        <end position="574"/>
    </location>
</feature>
<dbReference type="GO" id="GO:0008270">
    <property type="term" value="F:zinc ion binding"/>
    <property type="evidence" value="ECO:0007669"/>
    <property type="project" value="UniProtKB-KW"/>
</dbReference>
<proteinExistence type="predicted"/>
<protein>
    <recommendedName>
        <fullName evidence="4">RING-type domain-containing protein</fullName>
    </recommendedName>
</protein>
<feature type="domain" description="RING-type" evidence="4">
    <location>
        <begin position="477"/>
        <end position="530"/>
    </location>
</feature>
<keyword evidence="1" id="KW-0863">Zinc-finger</keyword>
<feature type="signal peptide" evidence="3">
    <location>
        <begin position="1"/>
        <end position="33"/>
    </location>
</feature>
<organism evidence="5 6">
    <name type="scientific">Nematocida displodere</name>
    <dbReference type="NCBI Taxonomy" id="1805483"/>
    <lineage>
        <taxon>Eukaryota</taxon>
        <taxon>Fungi</taxon>
        <taxon>Fungi incertae sedis</taxon>
        <taxon>Microsporidia</taxon>
        <taxon>Nematocida</taxon>
    </lineage>
</organism>
<dbReference type="EMBL" id="LTDL01000033">
    <property type="protein sequence ID" value="OAG30411.1"/>
    <property type="molecule type" value="Genomic_DNA"/>
</dbReference>
<gene>
    <name evidence="5" type="ORF">NEDG_02233</name>
</gene>
<evidence type="ECO:0000313" key="6">
    <source>
        <dbReference type="Proteomes" id="UP000185944"/>
    </source>
</evidence>
<feature type="region of interest" description="Disordered" evidence="2">
    <location>
        <begin position="156"/>
        <end position="180"/>
    </location>
</feature>
<keyword evidence="1" id="KW-0862">Zinc</keyword>
<evidence type="ECO:0000256" key="2">
    <source>
        <dbReference type="SAM" id="MobiDB-lite"/>
    </source>
</evidence>
<dbReference type="GeneID" id="93648583"/>
<name>A0A177EFY7_9MICR</name>
<keyword evidence="6" id="KW-1185">Reference proteome</keyword>
<reference evidence="5 6" key="1">
    <citation type="submission" date="2016-02" db="EMBL/GenBank/DDBJ databases">
        <title>Discovery of a natural microsporidian pathogen with a broad tissue tropism in Caenorhabditis elegans.</title>
        <authorList>
            <person name="Luallen R.J."/>
            <person name="Reinke A.W."/>
            <person name="Tong L."/>
            <person name="Botts M.R."/>
            <person name="Felix M.-A."/>
            <person name="Troemel E.R."/>
        </authorList>
    </citation>
    <scope>NUCLEOTIDE SEQUENCE [LARGE SCALE GENOMIC DNA]</scope>
    <source>
        <strain evidence="5 6">JUm2807</strain>
    </source>
</reference>
<evidence type="ECO:0000256" key="1">
    <source>
        <dbReference type="PROSITE-ProRule" id="PRU00175"/>
    </source>
</evidence>
<dbReference type="RefSeq" id="XP_067544674.1">
    <property type="nucleotide sequence ID" value="XM_067689651.1"/>
</dbReference>
<sequence length="574" mass="63601">MESKTVISFSNLFTTGLRWALVCLAVLSVGVFCTQEESLDDHMEWTPQTNQTIEFFEKGSFEWCPGLETVEKDGKRHIRKEQSQWLVLLVSKHSLETVPENLVQGIVFTNLTISSTGQNNSAVVEKILNAFGTITADWLELDSIVINGCGSDNDDPAVQGGVSGASGVGPSEQTPTQAPLSPTCRLNINNLKISNTSKPSIKWLLERIDLSGSRIGLAIACGTDFGNLEVLNRFNAASITRLVLYDIDKLNSLDCKLFQEGPLPGVLDLQSNSTATPKMSEQIIQNMLATYWMDLHLPESLWQELMQPSEQPKHLTAKTLKITLEAGSTIPPPAVGMNRATTRHLTIDFASENDLPTTTDLEQTLEWASRGFEGLEELSVLVQGAHVLGDFARNNKFEITTIPTLTSIRVCGIECSVYQSKKETILCLSLEAWELYTKGKLADELTSSRTDLSALSPKQQEIVMNRKEIVDKDKEPCLICRETFDELKKTNPNTEICVLDYPTHRVCGECLDSVINSSGDAVRAKCPFCREHLRLPLIKHKIHKNSQGDFGLTLDRHTAILPVLSFPRTAAMEH</sequence>
<evidence type="ECO:0000256" key="3">
    <source>
        <dbReference type="SAM" id="SignalP"/>
    </source>
</evidence>
<dbReference type="AlphaFoldDB" id="A0A177EFY7"/>
<dbReference type="Proteomes" id="UP000185944">
    <property type="component" value="Unassembled WGS sequence"/>
</dbReference>
<dbReference type="InterPro" id="IPR001841">
    <property type="entry name" value="Znf_RING"/>
</dbReference>
<keyword evidence="1" id="KW-0479">Metal-binding</keyword>
<dbReference type="InterPro" id="IPR013083">
    <property type="entry name" value="Znf_RING/FYVE/PHD"/>
</dbReference>